<dbReference type="GO" id="GO:0006508">
    <property type="term" value="P:proteolysis"/>
    <property type="evidence" value="ECO:0007669"/>
    <property type="project" value="InterPro"/>
</dbReference>
<comment type="similarity">
    <text evidence="2 3">Belongs to the peptidase M14 family.</text>
</comment>
<proteinExistence type="inferred from homology"/>
<keyword evidence="5" id="KW-1133">Transmembrane helix</keyword>
<dbReference type="InterPro" id="IPR034269">
    <property type="entry name" value="At5g42320_M14_CPD"/>
</dbReference>
<feature type="domain" description="Peptidase M14" evidence="6">
    <location>
        <begin position="1"/>
        <end position="266"/>
    </location>
</feature>
<keyword evidence="5" id="KW-0812">Transmembrane</keyword>
<evidence type="ECO:0000313" key="8">
    <source>
        <dbReference type="Proteomes" id="UP000075714"/>
    </source>
</evidence>
<feature type="transmembrane region" description="Helical" evidence="5">
    <location>
        <begin position="607"/>
        <end position="626"/>
    </location>
</feature>
<evidence type="ECO:0000256" key="5">
    <source>
        <dbReference type="SAM" id="Phobius"/>
    </source>
</evidence>
<dbReference type="SUPFAM" id="SSF53187">
    <property type="entry name" value="Zn-dependent exopeptidases"/>
    <property type="match status" value="1"/>
</dbReference>
<keyword evidence="8" id="KW-1185">Reference proteome</keyword>
<dbReference type="InterPro" id="IPR000834">
    <property type="entry name" value="Peptidase_M14"/>
</dbReference>
<evidence type="ECO:0000313" key="7">
    <source>
        <dbReference type="EMBL" id="KXZ54924.1"/>
    </source>
</evidence>
<evidence type="ECO:0000256" key="3">
    <source>
        <dbReference type="PROSITE-ProRule" id="PRU01379"/>
    </source>
</evidence>
<dbReference type="GO" id="GO:0005615">
    <property type="term" value="C:extracellular space"/>
    <property type="evidence" value="ECO:0007669"/>
    <property type="project" value="TreeGrafter"/>
</dbReference>
<reference evidence="8" key="1">
    <citation type="journal article" date="2016" name="Nat. Commun.">
        <title>The Gonium pectorale genome demonstrates co-option of cell cycle regulation during the evolution of multicellularity.</title>
        <authorList>
            <person name="Hanschen E.R."/>
            <person name="Marriage T.N."/>
            <person name="Ferris P.J."/>
            <person name="Hamaji T."/>
            <person name="Toyoda A."/>
            <person name="Fujiyama A."/>
            <person name="Neme R."/>
            <person name="Noguchi H."/>
            <person name="Minakuchi Y."/>
            <person name="Suzuki M."/>
            <person name="Kawai-Toyooka H."/>
            <person name="Smith D.R."/>
            <person name="Sparks H."/>
            <person name="Anderson J."/>
            <person name="Bakaric R."/>
            <person name="Luria V."/>
            <person name="Karger A."/>
            <person name="Kirschner M.W."/>
            <person name="Durand P.M."/>
            <person name="Michod R.E."/>
            <person name="Nozaki H."/>
            <person name="Olson B.J."/>
        </authorList>
    </citation>
    <scope>NUCLEOTIDE SEQUENCE [LARGE SCALE GENOMIC DNA]</scope>
    <source>
        <strain evidence="8">NIES-2863</strain>
    </source>
</reference>
<evidence type="ECO:0000259" key="6">
    <source>
        <dbReference type="PROSITE" id="PS52035"/>
    </source>
</evidence>
<name>A0A150GYP9_GONPE</name>
<dbReference type="Pfam" id="PF00246">
    <property type="entry name" value="Peptidase_M14"/>
    <property type="match status" value="1"/>
</dbReference>
<feature type="active site" description="Proton donor/acceptor" evidence="3">
    <location>
        <position position="234"/>
    </location>
</feature>
<keyword evidence="5" id="KW-0472">Membrane</keyword>
<comment type="caution">
    <text evidence="7">The sequence shown here is derived from an EMBL/GenBank/DDBJ whole genome shotgun (WGS) entry which is preliminary data.</text>
</comment>
<protein>
    <recommendedName>
        <fullName evidence="6">Peptidase M14 domain-containing protein</fullName>
    </recommendedName>
</protein>
<evidence type="ECO:0000256" key="1">
    <source>
        <dbReference type="ARBA" id="ARBA00001947"/>
    </source>
</evidence>
<evidence type="ECO:0000256" key="2">
    <source>
        <dbReference type="ARBA" id="ARBA00005988"/>
    </source>
</evidence>
<dbReference type="PROSITE" id="PS52035">
    <property type="entry name" value="PEPTIDASE_M14"/>
    <property type="match status" value="1"/>
</dbReference>
<dbReference type="PANTHER" id="PTHR11705">
    <property type="entry name" value="PROTEASE FAMILY M14 CARBOXYPEPTIDASE A,B"/>
    <property type="match status" value="1"/>
</dbReference>
<sequence length="649" mass="68596">MGVDTGPKATAILVFGEHAREIITSEVGLWLSRVLVGDTAELFSWAEWAAAFQPLGIVPEAVQATVEGWVRRILNNLIVKLIPVENVDGRQEWERGALCLRKSAKGVDLNRNYPFGFVREGSRSEMYGGPHPFSEPQSRLIARLALDSVSAGHGVPKTYVNVHSGEWAVYSPWDSKAAVGPGMPADLSDLLLKSGDVCRCMAGPAGAVSNYLAYGTGMDFMYTQLGVPYALTYEVFGGSGILAPGSKNQPLDSYPYATDDGIAKAVPRAEDLLPPPDPGFRIRQQLKAHPRVSAQHAARARRSASQRVDGWAAAATGPGVAAGGDGVPGWGRRVASQRRATQRRAAVAAAAGGSEGAVFRGHGGGRLLQALKDLVGGEPSMTQAGAEAQVGEPGAEGLQLGGRSMRRLTAADTDASEAGGRLTAAVMATAAADNVAVADRRLLQDAGEVDTIMRMVRNQPQMHQTCFDMFNPNPGPAYRDVIARWVVITLMTLDHVADPANPQPSPHPLPGTVLAGAGVAGAGTGVGAFGAVMTGRRRLLAAEAAGQGLQGGEWEQRGEEEAGAGRGSAAGEREEGAPLGQYGSEAFEARVRQRVYDVDPEMRRHSLVVLVALLCLGVVFVPWWIYVVEPSRAKPAPLLPGGRRLRSRV</sequence>
<accession>A0A150GYP9</accession>
<dbReference type="GO" id="GO:0008270">
    <property type="term" value="F:zinc ion binding"/>
    <property type="evidence" value="ECO:0007669"/>
    <property type="project" value="InterPro"/>
</dbReference>
<dbReference type="CDD" id="cd06227">
    <property type="entry name" value="M14-CPA-like"/>
    <property type="match status" value="1"/>
</dbReference>
<dbReference type="EMBL" id="LSYV01000005">
    <property type="protein sequence ID" value="KXZ54924.1"/>
    <property type="molecule type" value="Genomic_DNA"/>
</dbReference>
<feature type="transmembrane region" description="Helical" evidence="5">
    <location>
        <begin position="513"/>
        <end position="532"/>
    </location>
</feature>
<evidence type="ECO:0000256" key="4">
    <source>
        <dbReference type="SAM" id="MobiDB-lite"/>
    </source>
</evidence>
<dbReference type="PANTHER" id="PTHR11705:SF119">
    <property type="entry name" value="OS02G0119300 PROTEIN"/>
    <property type="match status" value="1"/>
</dbReference>
<dbReference type="Proteomes" id="UP000075714">
    <property type="component" value="Unassembled WGS sequence"/>
</dbReference>
<dbReference type="GO" id="GO:0004181">
    <property type="term" value="F:metallocarboxypeptidase activity"/>
    <property type="evidence" value="ECO:0007669"/>
    <property type="project" value="InterPro"/>
</dbReference>
<dbReference type="Gene3D" id="3.40.630.10">
    <property type="entry name" value="Zn peptidases"/>
    <property type="match status" value="1"/>
</dbReference>
<organism evidence="7 8">
    <name type="scientific">Gonium pectorale</name>
    <name type="common">Green alga</name>
    <dbReference type="NCBI Taxonomy" id="33097"/>
    <lineage>
        <taxon>Eukaryota</taxon>
        <taxon>Viridiplantae</taxon>
        <taxon>Chlorophyta</taxon>
        <taxon>core chlorophytes</taxon>
        <taxon>Chlorophyceae</taxon>
        <taxon>CS clade</taxon>
        <taxon>Chlamydomonadales</taxon>
        <taxon>Volvocaceae</taxon>
        <taxon>Gonium</taxon>
    </lineage>
</organism>
<comment type="cofactor">
    <cofactor evidence="1">
        <name>Zn(2+)</name>
        <dbReference type="ChEBI" id="CHEBI:29105"/>
    </cofactor>
</comment>
<dbReference type="OrthoDB" id="3626597at2759"/>
<dbReference type="SMART" id="SM00631">
    <property type="entry name" value="Zn_pept"/>
    <property type="match status" value="1"/>
</dbReference>
<dbReference type="AlphaFoldDB" id="A0A150GYP9"/>
<gene>
    <name evidence="7" type="ORF">GPECTOR_4g996</name>
</gene>
<feature type="region of interest" description="Disordered" evidence="4">
    <location>
        <begin position="550"/>
        <end position="579"/>
    </location>
</feature>